<protein>
    <submittedName>
        <fullName evidence="1">Uncharacterized protein</fullName>
    </submittedName>
</protein>
<dbReference type="KEGG" id="hsn:DV733_02615"/>
<dbReference type="GeneID" id="39846722"/>
<sequence length="156" mass="16054">MSLAAETREAVRSHPFVYEGLRAGVVNYSAAARYLDVGDTDTVVAALRRYADELPEPTETDRDLRVTMHSGVGPAETTDEALLVVGDTALAAEGGDSTAVVATGDVDPNLLGTVLGQCSAGDVSVEAAAVGEDTIVLVVGRRDGPNAVRLIESNAG</sequence>
<reference evidence="1 2" key="1">
    <citation type="journal article" date="2019" name="Nat. Commun.">
        <title>A new type of DNA phosphorothioation-based antiviral system in archaea.</title>
        <authorList>
            <person name="Xiong L."/>
            <person name="Liu S."/>
            <person name="Chen S."/>
            <person name="Xiao Y."/>
            <person name="Zhu B."/>
            <person name="Gao Y."/>
            <person name="Zhang Y."/>
            <person name="Chen B."/>
            <person name="Luo J."/>
            <person name="Deng Z."/>
            <person name="Chen X."/>
            <person name="Wang L."/>
            <person name="Chen S."/>
        </authorList>
    </citation>
    <scope>NUCLEOTIDE SEQUENCE [LARGE SCALE GENOMIC DNA]</scope>
    <source>
        <strain evidence="1 2">CBA1105</strain>
    </source>
</reference>
<gene>
    <name evidence="1" type="ORF">DV733_02615</name>
</gene>
<name>A0A4D6H8N2_9EURY</name>
<dbReference type="AlphaFoldDB" id="A0A4D6H8N2"/>
<evidence type="ECO:0000313" key="2">
    <source>
        <dbReference type="Proteomes" id="UP000296706"/>
    </source>
</evidence>
<dbReference type="InterPro" id="IPR055945">
    <property type="entry name" value="DUF7523"/>
</dbReference>
<dbReference type="Pfam" id="PF24367">
    <property type="entry name" value="DUF7523"/>
    <property type="match status" value="1"/>
</dbReference>
<dbReference type="Proteomes" id="UP000296706">
    <property type="component" value="Chromosome"/>
</dbReference>
<organism evidence="1 2">
    <name type="scientific">Halapricum salinum</name>
    <dbReference type="NCBI Taxonomy" id="1457250"/>
    <lineage>
        <taxon>Archaea</taxon>
        <taxon>Methanobacteriati</taxon>
        <taxon>Methanobacteriota</taxon>
        <taxon>Stenosarchaea group</taxon>
        <taxon>Halobacteria</taxon>
        <taxon>Halobacteriales</taxon>
        <taxon>Haloarculaceae</taxon>
        <taxon>Halapricum</taxon>
    </lineage>
</organism>
<dbReference type="STRING" id="1457250.GCA_000755225_02820"/>
<dbReference type="EMBL" id="CP031310">
    <property type="protein sequence ID" value="QCC50189.1"/>
    <property type="molecule type" value="Genomic_DNA"/>
</dbReference>
<evidence type="ECO:0000313" key="1">
    <source>
        <dbReference type="EMBL" id="QCC50189.1"/>
    </source>
</evidence>
<keyword evidence="2" id="KW-1185">Reference proteome</keyword>
<dbReference type="RefSeq" id="WP_049993633.1">
    <property type="nucleotide sequence ID" value="NZ_CP031310.1"/>
</dbReference>
<proteinExistence type="predicted"/>
<dbReference type="OrthoDB" id="213717at2157"/>
<accession>A0A4D6H8N2</accession>